<keyword evidence="4" id="KW-0564">Palmitate</keyword>
<keyword evidence="1" id="KW-1003">Cell membrane</keyword>
<evidence type="ECO:0000313" key="7">
    <source>
        <dbReference type="EMBL" id="HIV28427.1"/>
    </source>
</evidence>
<dbReference type="InterPro" id="IPR006059">
    <property type="entry name" value="SBP"/>
</dbReference>
<evidence type="ECO:0000256" key="6">
    <source>
        <dbReference type="SAM" id="SignalP"/>
    </source>
</evidence>
<reference evidence="7" key="2">
    <citation type="journal article" date="2021" name="PeerJ">
        <title>Extensive microbial diversity within the chicken gut microbiome revealed by metagenomics and culture.</title>
        <authorList>
            <person name="Gilroy R."/>
            <person name="Ravi A."/>
            <person name="Getino M."/>
            <person name="Pursley I."/>
            <person name="Horton D.L."/>
            <person name="Alikhan N.F."/>
            <person name="Baker D."/>
            <person name="Gharbi K."/>
            <person name="Hall N."/>
            <person name="Watson M."/>
            <person name="Adriaenssens E.M."/>
            <person name="Foster-Nyarko E."/>
            <person name="Jarju S."/>
            <person name="Secka A."/>
            <person name="Antonio M."/>
            <person name="Oren A."/>
            <person name="Chaudhuri R.R."/>
            <person name="La Ragione R."/>
            <person name="Hildebrand F."/>
            <person name="Pallen M.J."/>
        </authorList>
    </citation>
    <scope>NUCLEOTIDE SEQUENCE</scope>
    <source>
        <strain evidence="7">CHK183-6373</strain>
    </source>
</reference>
<dbReference type="AlphaFoldDB" id="A0A9D1P9B3"/>
<evidence type="ECO:0000256" key="2">
    <source>
        <dbReference type="ARBA" id="ARBA00022729"/>
    </source>
</evidence>
<dbReference type="InterPro" id="IPR050490">
    <property type="entry name" value="Bact_solute-bd_prot1"/>
</dbReference>
<dbReference type="EMBL" id="DVOT01000193">
    <property type="protein sequence ID" value="HIV28427.1"/>
    <property type="molecule type" value="Genomic_DNA"/>
</dbReference>
<comment type="caution">
    <text evidence="7">The sequence shown here is derived from an EMBL/GenBank/DDBJ whole genome shotgun (WGS) entry which is preliminary data.</text>
</comment>
<dbReference type="PANTHER" id="PTHR43649">
    <property type="entry name" value="ARABINOSE-BINDING PROTEIN-RELATED"/>
    <property type="match status" value="1"/>
</dbReference>
<dbReference type="PANTHER" id="PTHR43649:SF33">
    <property type="entry name" value="POLYGALACTURONAN_RHAMNOGALACTURONAN-BINDING PROTEIN YTCQ"/>
    <property type="match status" value="1"/>
</dbReference>
<evidence type="ECO:0000256" key="1">
    <source>
        <dbReference type="ARBA" id="ARBA00022475"/>
    </source>
</evidence>
<reference evidence="7" key="1">
    <citation type="submission" date="2020-10" db="EMBL/GenBank/DDBJ databases">
        <authorList>
            <person name="Gilroy R."/>
        </authorList>
    </citation>
    <scope>NUCLEOTIDE SEQUENCE</scope>
    <source>
        <strain evidence="7">CHK183-6373</strain>
    </source>
</reference>
<evidence type="ECO:0000313" key="8">
    <source>
        <dbReference type="Proteomes" id="UP000886884"/>
    </source>
</evidence>
<proteinExistence type="predicted"/>
<feature type="signal peptide" evidence="6">
    <location>
        <begin position="1"/>
        <end position="23"/>
    </location>
</feature>
<keyword evidence="3" id="KW-0472">Membrane</keyword>
<feature type="chain" id="PRO_5038340175" evidence="6">
    <location>
        <begin position="24"/>
        <end position="523"/>
    </location>
</feature>
<dbReference type="Proteomes" id="UP000886884">
    <property type="component" value="Unassembled WGS sequence"/>
</dbReference>
<evidence type="ECO:0000256" key="3">
    <source>
        <dbReference type="ARBA" id="ARBA00023136"/>
    </source>
</evidence>
<evidence type="ECO:0000256" key="4">
    <source>
        <dbReference type="ARBA" id="ARBA00023139"/>
    </source>
</evidence>
<dbReference type="Gene3D" id="3.40.190.10">
    <property type="entry name" value="Periplasmic binding protein-like II"/>
    <property type="match status" value="2"/>
</dbReference>
<keyword evidence="5" id="KW-0449">Lipoprotein</keyword>
<accession>A0A9D1P9B3</accession>
<dbReference type="SUPFAM" id="SSF53850">
    <property type="entry name" value="Periplasmic binding protein-like II"/>
    <property type="match status" value="1"/>
</dbReference>
<gene>
    <name evidence="7" type="ORF">IAA64_10670</name>
</gene>
<organism evidence="7 8">
    <name type="scientific">Candidatus Ornithocaccomicrobium faecavium</name>
    <dbReference type="NCBI Taxonomy" id="2840890"/>
    <lineage>
        <taxon>Bacteria</taxon>
        <taxon>Bacillati</taxon>
        <taxon>Bacillota</taxon>
        <taxon>Clostridia</taxon>
        <taxon>Candidatus Ornithocaccomicrobium</taxon>
    </lineage>
</organism>
<keyword evidence="2 6" id="KW-0732">Signal</keyword>
<evidence type="ECO:0000256" key="5">
    <source>
        <dbReference type="ARBA" id="ARBA00023288"/>
    </source>
</evidence>
<sequence>MTKRIFSLLLALALLCLSGAALAEEAASAYPIAGAEGVTLTFAKIAQTQITSQYDSLQDTPLMQAYMEATGVNIEVIAPADNTAMNLLFASGDLPDMVYFDWDAYAGGISKAISDGIVLPLNDLLDEYAPDYKAAINSNEDYRRGTMTPNGDVYGFAFIRAHKDLLTSSGPIIRSDWLEKCGLENPETITEFYNALVAFRDQCGATYPLSTGAGNILGNDSAAFILGAFGVPQADFYHDGDTVKFGYMQDGMKDCLAFLNQLYNEGLLDPNFATLDSATINSNLYNGISGVVTGSLGSGIGNHLTAMEGDPEFDVAGMHYLVADDQKGELPISGHTDFPVMRYATCITTTCEYPEIAAQFLNYGYTEEGRLLLNFGVEGESYEMIDGVPTFTEQITNNPDGLSMQYAMAPYCFSWDGGNMLQDENYIYQYAGRPQQQEALATWSNTLKGDYVMPRVTIPDDMSARFASLGNDINTYCSEMRIKFITGEESLDNFDAFRDTLRNMGIEEYIAIEQAAYDEFMTR</sequence>
<protein>
    <submittedName>
        <fullName evidence="7">Extracellular solute-binding protein</fullName>
    </submittedName>
</protein>
<name>A0A9D1P9B3_9FIRM</name>
<dbReference type="Pfam" id="PF01547">
    <property type="entry name" value="SBP_bac_1"/>
    <property type="match status" value="1"/>
</dbReference>